<dbReference type="AlphaFoldDB" id="A0A0S4LN08"/>
<evidence type="ECO:0000313" key="7">
    <source>
        <dbReference type="Proteomes" id="UP000198736"/>
    </source>
</evidence>
<evidence type="ECO:0000256" key="3">
    <source>
        <dbReference type="ARBA" id="ARBA00022723"/>
    </source>
</evidence>
<name>A0A0S4LN08_9BACT</name>
<reference evidence="7" key="1">
    <citation type="submission" date="2015-10" db="EMBL/GenBank/DDBJ databases">
        <authorList>
            <person name="Luecker S."/>
            <person name="Luecker S."/>
        </authorList>
    </citation>
    <scope>NUCLEOTIDE SEQUENCE [LARGE SCALE GENOMIC DNA]</scope>
</reference>
<feature type="domain" description="Archease" evidence="5">
    <location>
        <begin position="5"/>
        <end position="145"/>
    </location>
</feature>
<dbReference type="RefSeq" id="WP_090899910.1">
    <property type="nucleotide sequence ID" value="NZ_CZPZ01000031.1"/>
</dbReference>
<dbReference type="InterPro" id="IPR002804">
    <property type="entry name" value="Archease"/>
</dbReference>
<evidence type="ECO:0000259" key="5">
    <source>
        <dbReference type="Pfam" id="PF01951"/>
    </source>
</evidence>
<evidence type="ECO:0000256" key="2">
    <source>
        <dbReference type="ARBA" id="ARBA00022694"/>
    </source>
</evidence>
<keyword evidence="3" id="KW-0479">Metal-binding</keyword>
<dbReference type="Gene3D" id="3.55.10.10">
    <property type="entry name" value="Archease domain"/>
    <property type="match status" value="1"/>
</dbReference>
<keyword evidence="2" id="KW-0819">tRNA processing</keyword>
<evidence type="ECO:0000313" key="6">
    <source>
        <dbReference type="EMBL" id="CUS38093.1"/>
    </source>
</evidence>
<dbReference type="PANTHER" id="PTHR12682:SF11">
    <property type="entry name" value="PROTEIN ARCHEASE"/>
    <property type="match status" value="1"/>
</dbReference>
<keyword evidence="7" id="KW-1185">Reference proteome</keyword>
<keyword evidence="4" id="KW-0106">Calcium</keyword>
<dbReference type="PANTHER" id="PTHR12682">
    <property type="entry name" value="ARCHEASE"/>
    <property type="match status" value="1"/>
</dbReference>
<dbReference type="GO" id="GO:0008033">
    <property type="term" value="P:tRNA processing"/>
    <property type="evidence" value="ECO:0007669"/>
    <property type="project" value="UniProtKB-KW"/>
</dbReference>
<dbReference type="STRING" id="1742973.COMA2_40183"/>
<comment type="similarity">
    <text evidence="1">Belongs to the archease family.</text>
</comment>
<dbReference type="InterPro" id="IPR023572">
    <property type="entry name" value="Archease_dom"/>
</dbReference>
<accession>A0A0S4LN08</accession>
<protein>
    <recommendedName>
        <fullName evidence="5">Archease domain-containing protein</fullName>
    </recommendedName>
</protein>
<dbReference type="OrthoDB" id="513063at2"/>
<dbReference type="GO" id="GO:0046872">
    <property type="term" value="F:metal ion binding"/>
    <property type="evidence" value="ECO:0007669"/>
    <property type="project" value="UniProtKB-KW"/>
</dbReference>
<dbReference type="EMBL" id="CZPZ01000031">
    <property type="protein sequence ID" value="CUS38093.1"/>
    <property type="molecule type" value="Genomic_DNA"/>
</dbReference>
<organism evidence="6 7">
    <name type="scientific">Candidatus Nitrospira nitrificans</name>
    <dbReference type="NCBI Taxonomy" id="1742973"/>
    <lineage>
        <taxon>Bacteria</taxon>
        <taxon>Pseudomonadati</taxon>
        <taxon>Nitrospirota</taxon>
        <taxon>Nitrospiria</taxon>
        <taxon>Nitrospirales</taxon>
        <taxon>Nitrospiraceae</taxon>
        <taxon>Nitrospira</taxon>
    </lineage>
</organism>
<proteinExistence type="inferred from homology"/>
<dbReference type="Pfam" id="PF01951">
    <property type="entry name" value="Archease"/>
    <property type="match status" value="1"/>
</dbReference>
<evidence type="ECO:0000256" key="1">
    <source>
        <dbReference type="ARBA" id="ARBA00007963"/>
    </source>
</evidence>
<dbReference type="InterPro" id="IPR036820">
    <property type="entry name" value="Archease_dom_sf"/>
</dbReference>
<dbReference type="SUPFAM" id="SSF69819">
    <property type="entry name" value="MTH1598-like"/>
    <property type="match status" value="1"/>
</dbReference>
<sequence length="145" mass="16143">MSHAFHFLDDIATADLAFDASGDSLQEVFQGATCAVIEALADPPTVGATWRQTIERTDEDPAELLFDWLSDLVYWKDAAGVVFNRSELTLTHEDPGCWKLRGALYGEPVNGSVQTLRADVKGITKHLYRLVQEGHRWTVRVVVDV</sequence>
<dbReference type="Proteomes" id="UP000198736">
    <property type="component" value="Unassembled WGS sequence"/>
</dbReference>
<gene>
    <name evidence="6" type="ORF">COMA2_40183</name>
</gene>
<evidence type="ECO:0000256" key="4">
    <source>
        <dbReference type="ARBA" id="ARBA00022837"/>
    </source>
</evidence>